<dbReference type="OMA" id="IARMNTR"/>
<dbReference type="InterPro" id="IPR058520">
    <property type="entry name" value="DUF8207"/>
</dbReference>
<evidence type="ECO:0000313" key="3">
    <source>
        <dbReference type="EnsemblMetazoa" id="CapteP121441"/>
    </source>
</evidence>
<protein>
    <recommendedName>
        <fullName evidence="1">DUF8207 domain-containing protein</fullName>
    </recommendedName>
</protein>
<dbReference type="EMBL" id="AMQN01024140">
    <property type="status" value="NOT_ANNOTATED_CDS"/>
    <property type="molecule type" value="Genomic_DNA"/>
</dbReference>
<reference evidence="4" key="1">
    <citation type="submission" date="2012-12" db="EMBL/GenBank/DDBJ databases">
        <authorList>
            <person name="Hellsten U."/>
            <person name="Grimwood J."/>
            <person name="Chapman J.A."/>
            <person name="Shapiro H."/>
            <person name="Aerts A."/>
            <person name="Otillar R.P."/>
            <person name="Terry A.Y."/>
            <person name="Boore J.L."/>
            <person name="Simakov O."/>
            <person name="Marletaz F."/>
            <person name="Cho S.-J."/>
            <person name="Edsinger-Gonzales E."/>
            <person name="Havlak P."/>
            <person name="Kuo D.-H."/>
            <person name="Larsson T."/>
            <person name="Lv J."/>
            <person name="Arendt D."/>
            <person name="Savage R."/>
            <person name="Osoegawa K."/>
            <person name="de Jong P."/>
            <person name="Lindberg D.R."/>
            <person name="Seaver E.C."/>
            <person name="Weisblat D.A."/>
            <person name="Putnam N.H."/>
            <person name="Grigoriev I.V."/>
            <person name="Rokhsar D.S."/>
        </authorList>
    </citation>
    <scope>NUCLEOTIDE SEQUENCE</scope>
    <source>
        <strain evidence="4">I ESC-2004</strain>
    </source>
</reference>
<sequence>MSFLKITDPKKRDEIVREYLETKKNIKSQNLIARLGRQDMLSMYKDKYEPIIEGQKKIVEEVKSLKETMEKLPAAIQQAPYPLFQSAIEGAEGEDLLLDPTAAKYLRKFTTPDADKIYGIKDKAGVFYIGNKEVDVKGDNIVVGDDEYEGTPGLWELIVMAKPDENKYTSDDLGNYAKIMIDTKALTKGKDNVPKANRGWKWNNLLKEIWNDRDHYKGEGVTTIVIPSDPNTLLERLDLLMASKAAGNTGARNEIVSICDELKRQNVITPNEYKKLMVTL</sequence>
<evidence type="ECO:0000259" key="1">
    <source>
        <dbReference type="Pfam" id="PF26634"/>
    </source>
</evidence>
<dbReference type="HOGENOM" id="CLU_031149_0_0_1"/>
<dbReference type="PANTHER" id="PTHR35374">
    <property type="entry name" value="CYCLIN-DEPENDENT KINASE 11A-LIKE"/>
    <property type="match status" value="1"/>
</dbReference>
<gene>
    <name evidence="2" type="ORF">CAPTEDRAFT_121441</name>
</gene>
<dbReference type="Pfam" id="PF26634">
    <property type="entry name" value="DUF8207"/>
    <property type="match status" value="1"/>
</dbReference>
<dbReference type="AlphaFoldDB" id="R7UDM2"/>
<evidence type="ECO:0000313" key="2">
    <source>
        <dbReference type="EMBL" id="ELU04211.1"/>
    </source>
</evidence>
<evidence type="ECO:0000313" key="4">
    <source>
        <dbReference type="Proteomes" id="UP000014760"/>
    </source>
</evidence>
<dbReference type="Proteomes" id="UP000014760">
    <property type="component" value="Unassembled WGS sequence"/>
</dbReference>
<dbReference type="OrthoDB" id="6623418at2759"/>
<feature type="domain" description="DUF8207" evidence="1">
    <location>
        <begin position="114"/>
        <end position="210"/>
    </location>
</feature>
<organism evidence="2">
    <name type="scientific">Capitella teleta</name>
    <name type="common">Polychaete worm</name>
    <dbReference type="NCBI Taxonomy" id="283909"/>
    <lineage>
        <taxon>Eukaryota</taxon>
        <taxon>Metazoa</taxon>
        <taxon>Spiralia</taxon>
        <taxon>Lophotrochozoa</taxon>
        <taxon>Annelida</taxon>
        <taxon>Polychaeta</taxon>
        <taxon>Sedentaria</taxon>
        <taxon>Scolecida</taxon>
        <taxon>Capitellidae</taxon>
        <taxon>Capitella</taxon>
    </lineage>
</organism>
<reference evidence="3" key="3">
    <citation type="submission" date="2015-06" db="UniProtKB">
        <authorList>
            <consortium name="EnsemblMetazoa"/>
        </authorList>
    </citation>
    <scope>IDENTIFICATION</scope>
</reference>
<dbReference type="EMBL" id="KB302569">
    <property type="protein sequence ID" value="ELU04211.1"/>
    <property type="molecule type" value="Genomic_DNA"/>
</dbReference>
<keyword evidence="4" id="KW-1185">Reference proteome</keyword>
<accession>R7UDM2</accession>
<dbReference type="EnsemblMetazoa" id="CapteT121441">
    <property type="protein sequence ID" value="CapteP121441"/>
    <property type="gene ID" value="CapteG121441"/>
</dbReference>
<proteinExistence type="predicted"/>
<dbReference type="PANTHER" id="PTHR35374:SF1">
    <property type="entry name" value="PROTEIN KINASE DOMAIN-CONTAINING PROTEIN"/>
    <property type="match status" value="1"/>
</dbReference>
<name>R7UDM2_CAPTE</name>
<reference evidence="2 4" key="2">
    <citation type="journal article" date="2013" name="Nature">
        <title>Insights into bilaterian evolution from three spiralian genomes.</title>
        <authorList>
            <person name="Simakov O."/>
            <person name="Marletaz F."/>
            <person name="Cho S.J."/>
            <person name="Edsinger-Gonzales E."/>
            <person name="Havlak P."/>
            <person name="Hellsten U."/>
            <person name="Kuo D.H."/>
            <person name="Larsson T."/>
            <person name="Lv J."/>
            <person name="Arendt D."/>
            <person name="Savage R."/>
            <person name="Osoegawa K."/>
            <person name="de Jong P."/>
            <person name="Grimwood J."/>
            <person name="Chapman J.A."/>
            <person name="Shapiro H."/>
            <person name="Aerts A."/>
            <person name="Otillar R.P."/>
            <person name="Terry A.Y."/>
            <person name="Boore J.L."/>
            <person name="Grigoriev I.V."/>
            <person name="Lindberg D.R."/>
            <person name="Seaver E.C."/>
            <person name="Weisblat D.A."/>
            <person name="Putnam N.H."/>
            <person name="Rokhsar D.S."/>
        </authorList>
    </citation>
    <scope>NUCLEOTIDE SEQUENCE</scope>
    <source>
        <strain evidence="2 4">I ESC-2004</strain>
    </source>
</reference>